<name>A0A6H1TWR2_9CYAN</name>
<evidence type="ECO:0000256" key="9">
    <source>
        <dbReference type="SAM" id="Phobius"/>
    </source>
</evidence>
<comment type="similarity">
    <text evidence="8">Belongs to the anion channel-forming bestrophin (TC 1.A.46) family.</text>
</comment>
<dbReference type="PANTHER" id="PTHR33281:SF19">
    <property type="entry name" value="VOLTAGE-DEPENDENT ANION CHANNEL-FORMING PROTEIN YNEE"/>
    <property type="match status" value="1"/>
</dbReference>
<evidence type="ECO:0000256" key="1">
    <source>
        <dbReference type="ARBA" id="ARBA00004651"/>
    </source>
</evidence>
<keyword evidence="4 9" id="KW-0812">Transmembrane</keyword>
<proteinExistence type="inferred from homology"/>
<evidence type="ECO:0000256" key="4">
    <source>
        <dbReference type="ARBA" id="ARBA00022692"/>
    </source>
</evidence>
<feature type="transmembrane region" description="Helical" evidence="9">
    <location>
        <begin position="47"/>
        <end position="67"/>
    </location>
</feature>
<evidence type="ECO:0000256" key="2">
    <source>
        <dbReference type="ARBA" id="ARBA00022448"/>
    </source>
</evidence>
<dbReference type="RefSeq" id="WP_168569203.1">
    <property type="nucleotide sequence ID" value="NZ_CP051167.1"/>
</dbReference>
<feature type="transmembrane region" description="Helical" evidence="9">
    <location>
        <begin position="21"/>
        <end position="41"/>
    </location>
</feature>
<evidence type="ECO:0000313" key="11">
    <source>
        <dbReference type="Proteomes" id="UP000500857"/>
    </source>
</evidence>
<reference evidence="10 11" key="1">
    <citation type="submission" date="2020-04" db="EMBL/GenBank/DDBJ databases">
        <authorList>
            <person name="Basu S."/>
            <person name="Maruthanayagam V."/>
            <person name="Chakraborty S."/>
            <person name="Pramanik A."/>
            <person name="Mukherjee J."/>
            <person name="Brink B."/>
        </authorList>
    </citation>
    <scope>NUCLEOTIDE SEQUENCE [LARGE SCALE GENOMIC DNA]</scope>
    <source>
        <strain evidence="10 11">AP17</strain>
    </source>
</reference>
<comment type="subcellular location">
    <subcellularLocation>
        <location evidence="1">Cell membrane</location>
        <topology evidence="1">Multi-pass membrane protein</topology>
    </subcellularLocation>
</comment>
<keyword evidence="3" id="KW-1003">Cell membrane</keyword>
<dbReference type="Pfam" id="PF25539">
    <property type="entry name" value="Bestrophin_2"/>
    <property type="match status" value="1"/>
</dbReference>
<evidence type="ECO:0000256" key="7">
    <source>
        <dbReference type="ARBA" id="ARBA00023136"/>
    </source>
</evidence>
<dbReference type="InterPro" id="IPR044669">
    <property type="entry name" value="YneE/VCCN1/2-like"/>
</dbReference>
<evidence type="ECO:0000313" key="10">
    <source>
        <dbReference type="EMBL" id="QIZ71048.1"/>
    </source>
</evidence>
<protein>
    <recommendedName>
        <fullName evidence="12">Bestrophin, RFP-TM, chloride channel</fullName>
    </recommendedName>
</protein>
<keyword evidence="6" id="KW-0406">Ion transport</keyword>
<keyword evidence="7 9" id="KW-0472">Membrane</keyword>
<dbReference type="Proteomes" id="UP000500857">
    <property type="component" value="Chromosome"/>
</dbReference>
<dbReference type="KEGG" id="oxy:HCG48_10980"/>
<evidence type="ECO:0000256" key="3">
    <source>
        <dbReference type="ARBA" id="ARBA00022475"/>
    </source>
</evidence>
<sequence length="318" mass="35847">MKPNNNEWLKIALGFKKSVLPAIWPRVLFCAVFAAAIAWLSTFEIPVSWPVLEGLVPNLVLGLLLVFRTNTAYDRFWEGRKAWGTLVNTIRNFSRQILVAIAETNDGDRTQKIAVLRLLVAFAVAVKLHLRRESVNAELAALMSTAQYEKLQVMNHPPLEIAFWIGDYLQKQHDLGRVNTYQLTALFKLLDTMVEVLGICERILKTPIPVAYTIHLKQILLIYCLALPFQLVGDLSAWTIPVVALISFTLFGIEEIGVEIENPFNYDPNDLPLDDICKTMLLNIEDLISVSSCGDRSGLDSFSLPDPSFPPQWSDEQH</sequence>
<gene>
    <name evidence="10" type="ORF">HCG48_10980</name>
</gene>
<dbReference type="GO" id="GO:0005886">
    <property type="term" value="C:plasma membrane"/>
    <property type="evidence" value="ECO:0007669"/>
    <property type="project" value="UniProtKB-SubCell"/>
</dbReference>
<evidence type="ECO:0000256" key="6">
    <source>
        <dbReference type="ARBA" id="ARBA00023065"/>
    </source>
</evidence>
<keyword evidence="2" id="KW-0813">Transport</keyword>
<organism evidence="10 11">
    <name type="scientific">Oxynema aestuarii AP17</name>
    <dbReference type="NCBI Taxonomy" id="2064643"/>
    <lineage>
        <taxon>Bacteria</taxon>
        <taxon>Bacillati</taxon>
        <taxon>Cyanobacteriota</taxon>
        <taxon>Cyanophyceae</taxon>
        <taxon>Oscillatoriophycideae</taxon>
        <taxon>Oscillatoriales</taxon>
        <taxon>Oscillatoriaceae</taxon>
        <taxon>Oxynema</taxon>
        <taxon>Oxynema aestuarii</taxon>
    </lineage>
</organism>
<accession>A0A6H1TWR2</accession>
<evidence type="ECO:0000256" key="5">
    <source>
        <dbReference type="ARBA" id="ARBA00022989"/>
    </source>
</evidence>
<evidence type="ECO:0008006" key="12">
    <source>
        <dbReference type="Google" id="ProtNLM"/>
    </source>
</evidence>
<evidence type="ECO:0000256" key="8">
    <source>
        <dbReference type="ARBA" id="ARBA00034708"/>
    </source>
</evidence>
<dbReference type="PANTHER" id="PTHR33281">
    <property type="entry name" value="UPF0187 PROTEIN YNEE"/>
    <property type="match status" value="1"/>
</dbReference>
<keyword evidence="5 9" id="KW-1133">Transmembrane helix</keyword>
<dbReference type="AlphaFoldDB" id="A0A6H1TWR2"/>
<dbReference type="EMBL" id="CP051167">
    <property type="protein sequence ID" value="QIZ71048.1"/>
    <property type="molecule type" value="Genomic_DNA"/>
</dbReference>
<dbReference type="GO" id="GO:0005254">
    <property type="term" value="F:chloride channel activity"/>
    <property type="evidence" value="ECO:0007669"/>
    <property type="project" value="InterPro"/>
</dbReference>
<keyword evidence="11" id="KW-1185">Reference proteome</keyword>